<reference evidence="2 3" key="1">
    <citation type="submission" date="2021-04" db="EMBL/GenBank/DDBJ databases">
        <authorList>
            <person name="Bliznina A."/>
        </authorList>
    </citation>
    <scope>NUCLEOTIDE SEQUENCE [LARGE SCALE GENOMIC DNA]</scope>
</reference>
<evidence type="ECO:0000313" key="3">
    <source>
        <dbReference type="Proteomes" id="UP001158576"/>
    </source>
</evidence>
<dbReference type="Gene3D" id="3.40.50.1820">
    <property type="entry name" value="alpha/beta hydrolase"/>
    <property type="match status" value="1"/>
</dbReference>
<dbReference type="InterPro" id="IPR002018">
    <property type="entry name" value="CarbesteraseB"/>
</dbReference>
<dbReference type="InterPro" id="IPR029058">
    <property type="entry name" value="AB_hydrolase_fold"/>
</dbReference>
<dbReference type="SUPFAM" id="SSF53474">
    <property type="entry name" value="alpha/beta-Hydrolases"/>
    <property type="match status" value="1"/>
</dbReference>
<gene>
    <name evidence="2" type="ORF">OKIOD_LOCUS5969</name>
</gene>
<dbReference type="Pfam" id="PF00135">
    <property type="entry name" value="COesterase"/>
    <property type="match status" value="1"/>
</dbReference>
<name>A0ABN7SEN2_OIKDI</name>
<accession>A0ABN7SEN2</accession>
<dbReference type="EMBL" id="OU015569">
    <property type="protein sequence ID" value="CAG5095945.1"/>
    <property type="molecule type" value="Genomic_DNA"/>
</dbReference>
<organism evidence="2 3">
    <name type="scientific">Oikopleura dioica</name>
    <name type="common">Tunicate</name>
    <dbReference type="NCBI Taxonomy" id="34765"/>
    <lineage>
        <taxon>Eukaryota</taxon>
        <taxon>Metazoa</taxon>
        <taxon>Chordata</taxon>
        <taxon>Tunicata</taxon>
        <taxon>Appendicularia</taxon>
        <taxon>Copelata</taxon>
        <taxon>Oikopleuridae</taxon>
        <taxon>Oikopleura</taxon>
    </lineage>
</organism>
<keyword evidence="3" id="KW-1185">Reference proteome</keyword>
<dbReference type="InterPro" id="IPR050309">
    <property type="entry name" value="Type-B_Carboxylest/Lipase"/>
</dbReference>
<protein>
    <submittedName>
        <fullName evidence="2">Oidioi.mRNA.OKI2018_I69.XSR.g14411.t1.cds</fullName>
    </submittedName>
</protein>
<dbReference type="Proteomes" id="UP001158576">
    <property type="component" value="Chromosome XSR"/>
</dbReference>
<dbReference type="PANTHER" id="PTHR11559">
    <property type="entry name" value="CARBOXYLESTERASE"/>
    <property type="match status" value="1"/>
</dbReference>
<evidence type="ECO:0000313" key="2">
    <source>
        <dbReference type="EMBL" id="CAG5095945.1"/>
    </source>
</evidence>
<evidence type="ECO:0000259" key="1">
    <source>
        <dbReference type="Pfam" id="PF00135"/>
    </source>
</evidence>
<feature type="domain" description="Carboxylesterase type B" evidence="1">
    <location>
        <begin position="6"/>
        <end position="506"/>
    </location>
</feature>
<sequence>MPLRWTENGAVIGRENKETCVEEYLGIPFARIKRFHRPEAYDEWEEPLVCYYASYSYPQDTTFVTFDLIPKIQNFEDLKFSDENKLLLDIYVPPVKTEDEQLPVMVYIHGGSLLNGGPAEYPGNTNLPKMGNVVLVVIQYRLGVMGFFSFKDGEKIMGNFGLYDQVFALEWVQRNIHNFNGDPNRVTIFGESAGAFSCDALIRSPFQKKGLFHRAIVQSGSLLSTWCPQTPSNRKLAVDKYCKELSLSSEEELKDALLKMTTKELIDFENKYMLGTRGNRFLIVVDDEIVLKDFYDFKNEIKMPLYYGRIKSEGEYLLTHRFPGFKNGEMSEEIFRKMVKGQIEVWEIDCDEDLLDRISDLYKETDESGETIWQKTFGRWYGDWLIGSGVFMTAQDASTFTFEFDVTPIWFHSDEHKGNCQIKPKWCESDHADDLPYLFGWVLGDKPGQGIKPTELDKKLSRAVIRDWSEFASGREPVCNQFTKWFDDVAIYTNQPRMRKIDNQKYEGKTALFREVFKKRIAKFNTSDY</sequence>
<proteinExistence type="predicted"/>